<reference evidence="3 4" key="1">
    <citation type="submission" date="2020-07" db="EMBL/GenBank/DDBJ databases">
        <title>Thermogemmata thermophila gen. nov., sp. nov., a novel moderate thermophilic planctomycete from a Kamchatka hot spring.</title>
        <authorList>
            <person name="Elcheninov A.G."/>
            <person name="Podosokorskaya O.A."/>
            <person name="Kovaleva O.L."/>
            <person name="Novikov A."/>
            <person name="Bonch-Osmolovskaya E.A."/>
            <person name="Toshchakov S.V."/>
            <person name="Kublanov I.V."/>
        </authorList>
    </citation>
    <scope>NUCLEOTIDE SEQUENCE [LARGE SCALE GENOMIC DNA]</scope>
    <source>
        <strain evidence="3 4">2918</strain>
    </source>
</reference>
<evidence type="ECO:0000256" key="2">
    <source>
        <dbReference type="SAM" id="SignalP"/>
    </source>
</evidence>
<dbReference type="Gene3D" id="2.50.20.10">
    <property type="entry name" value="Lipoprotein localisation LolA/LolB/LppX"/>
    <property type="match status" value="1"/>
</dbReference>
<keyword evidence="2" id="KW-0732">Signal</keyword>
<organism evidence="3 4">
    <name type="scientific">Thermogemmata fonticola</name>
    <dbReference type="NCBI Taxonomy" id="2755323"/>
    <lineage>
        <taxon>Bacteria</taxon>
        <taxon>Pseudomonadati</taxon>
        <taxon>Planctomycetota</taxon>
        <taxon>Planctomycetia</taxon>
        <taxon>Gemmatales</taxon>
        <taxon>Gemmataceae</taxon>
        <taxon>Thermogemmata</taxon>
    </lineage>
</organism>
<feature type="compositionally biased region" description="Pro residues" evidence="1">
    <location>
        <begin position="269"/>
        <end position="286"/>
    </location>
</feature>
<feature type="chain" id="PRO_5031210478" evidence="2">
    <location>
        <begin position="31"/>
        <end position="301"/>
    </location>
</feature>
<dbReference type="InterPro" id="IPR017461">
    <property type="entry name" value="CHP03009_planctomycetes"/>
</dbReference>
<dbReference type="RefSeq" id="WP_194539571.1">
    <property type="nucleotide sequence ID" value="NZ_JACEFB010000017.1"/>
</dbReference>
<sequence length="301" mass="33175">MSYGKWLRTACFSVLALVSLYAPGFSRAVAQSAPPSGVPVSPPPPGSAEARLDAHLQGWQKAMEGITNIFVTVTLKRSDPAATGVFKSDKEYKGELLCMKPNYARMRLVYVGDKTGQDYEAFICTGKEIYAYSGLDRTITEWKLPDPARQPNASTDNLMIDFLSGLKAENLKKRFQITLFNEDQYYIYLDIKPLLAKDKEEFKQLRLALYGPRTGSLAYLPAQAYIVKANDTIEQWSLANHKINIPGIDPQKVFRFEDVPGFTRRQAPQSPPPARPGPSAPSPSPLAPGGAGLPPTIRPTP</sequence>
<feature type="signal peptide" evidence="2">
    <location>
        <begin position="1"/>
        <end position="30"/>
    </location>
</feature>
<dbReference type="AlphaFoldDB" id="A0A7V8VGY9"/>
<comment type="caution">
    <text evidence="3">The sequence shown here is derived from an EMBL/GenBank/DDBJ whole genome shotgun (WGS) entry which is preliminary data.</text>
</comment>
<evidence type="ECO:0000256" key="1">
    <source>
        <dbReference type="SAM" id="MobiDB-lite"/>
    </source>
</evidence>
<name>A0A7V8VGY9_9BACT</name>
<dbReference type="Proteomes" id="UP000542342">
    <property type="component" value="Unassembled WGS sequence"/>
</dbReference>
<feature type="region of interest" description="Disordered" evidence="1">
    <location>
        <begin position="260"/>
        <end position="301"/>
    </location>
</feature>
<evidence type="ECO:0000313" key="3">
    <source>
        <dbReference type="EMBL" id="MBA2227710.1"/>
    </source>
</evidence>
<protein>
    <submittedName>
        <fullName evidence="3">TIGR03009 domain-containing protein</fullName>
    </submittedName>
</protein>
<proteinExistence type="predicted"/>
<dbReference type="EMBL" id="JACEFB010000017">
    <property type="protein sequence ID" value="MBA2227710.1"/>
    <property type="molecule type" value="Genomic_DNA"/>
</dbReference>
<gene>
    <name evidence="3" type="ORF">H0921_16245</name>
</gene>
<evidence type="ECO:0000313" key="4">
    <source>
        <dbReference type="Proteomes" id="UP000542342"/>
    </source>
</evidence>
<accession>A0A7V8VGY9</accession>
<keyword evidence="4" id="KW-1185">Reference proteome</keyword>
<dbReference type="NCBIfam" id="TIGR03009">
    <property type="entry name" value="plancto_dom_2"/>
    <property type="match status" value="1"/>
</dbReference>